<dbReference type="AlphaFoldDB" id="A0A916WEN2"/>
<name>A0A916WEN2_9HYPH</name>
<proteinExistence type="predicted"/>
<reference evidence="1" key="1">
    <citation type="journal article" date="2014" name="Int. J. Syst. Evol. Microbiol.">
        <title>Complete genome sequence of Corynebacterium casei LMG S-19264T (=DSM 44701T), isolated from a smear-ripened cheese.</title>
        <authorList>
            <consortium name="US DOE Joint Genome Institute (JGI-PGF)"/>
            <person name="Walter F."/>
            <person name="Albersmeier A."/>
            <person name="Kalinowski J."/>
            <person name="Ruckert C."/>
        </authorList>
    </citation>
    <scope>NUCLEOTIDE SEQUENCE</scope>
    <source>
        <strain evidence="1">CGMCC 1.15082</strain>
    </source>
</reference>
<evidence type="ECO:0000313" key="2">
    <source>
        <dbReference type="Proteomes" id="UP000646478"/>
    </source>
</evidence>
<accession>A0A916WEN2</accession>
<dbReference type="Proteomes" id="UP000646478">
    <property type="component" value="Unassembled WGS sequence"/>
</dbReference>
<evidence type="ECO:0000313" key="1">
    <source>
        <dbReference type="EMBL" id="GGA92317.1"/>
    </source>
</evidence>
<dbReference type="EMBL" id="BMHH01000007">
    <property type="protein sequence ID" value="GGA92317.1"/>
    <property type="molecule type" value="Genomic_DNA"/>
</dbReference>
<organism evidence="1 2">
    <name type="scientific">Brucella endophytica</name>
    <dbReference type="NCBI Taxonomy" id="1963359"/>
    <lineage>
        <taxon>Bacteria</taxon>
        <taxon>Pseudomonadati</taxon>
        <taxon>Pseudomonadota</taxon>
        <taxon>Alphaproteobacteria</taxon>
        <taxon>Hyphomicrobiales</taxon>
        <taxon>Brucellaceae</taxon>
        <taxon>Brucella/Ochrobactrum group</taxon>
        <taxon>Brucella</taxon>
    </lineage>
</organism>
<sequence length="71" mass="7710">MLTLNPFAASASAAVSPAMPAPEMMMCLAGMVVMGLERRRQTPPSGLPAISPTRGEIDEEFRFRQSLMLQD</sequence>
<comment type="caution">
    <text evidence="1">The sequence shown here is derived from an EMBL/GenBank/DDBJ whole genome shotgun (WGS) entry which is preliminary data.</text>
</comment>
<protein>
    <submittedName>
        <fullName evidence="1">Uncharacterized protein</fullName>
    </submittedName>
</protein>
<gene>
    <name evidence="1" type="ORF">GCM10011491_20420</name>
</gene>
<reference evidence="1" key="2">
    <citation type="submission" date="2020-09" db="EMBL/GenBank/DDBJ databases">
        <authorList>
            <person name="Sun Q."/>
            <person name="Zhou Y."/>
        </authorList>
    </citation>
    <scope>NUCLEOTIDE SEQUENCE</scope>
    <source>
        <strain evidence="1">CGMCC 1.15082</strain>
    </source>
</reference>
<keyword evidence="2" id="KW-1185">Reference proteome</keyword>